<dbReference type="Proteomes" id="UP000595437">
    <property type="component" value="Chromosome 16"/>
</dbReference>
<organism evidence="2 3">
    <name type="scientific">Caligus rogercresseyi</name>
    <name type="common">Sea louse</name>
    <dbReference type="NCBI Taxonomy" id="217165"/>
    <lineage>
        <taxon>Eukaryota</taxon>
        <taxon>Metazoa</taxon>
        <taxon>Ecdysozoa</taxon>
        <taxon>Arthropoda</taxon>
        <taxon>Crustacea</taxon>
        <taxon>Multicrustacea</taxon>
        <taxon>Hexanauplia</taxon>
        <taxon>Copepoda</taxon>
        <taxon>Siphonostomatoida</taxon>
        <taxon>Caligidae</taxon>
        <taxon>Caligus</taxon>
    </lineage>
</organism>
<proteinExistence type="predicted"/>
<evidence type="ECO:0000256" key="1">
    <source>
        <dbReference type="SAM" id="MobiDB-lite"/>
    </source>
</evidence>
<dbReference type="AlphaFoldDB" id="A0A7T8GRZ8"/>
<protein>
    <submittedName>
        <fullName evidence="2">NME/NM23 family member 5</fullName>
    </submittedName>
</protein>
<dbReference type="SUPFAM" id="SSF54919">
    <property type="entry name" value="Nucleoside diphosphate kinase, NDK"/>
    <property type="match status" value="1"/>
</dbReference>
<gene>
    <name evidence="2" type="ORF">FKW44_021882</name>
</gene>
<dbReference type="EMBL" id="CP045905">
    <property type="protein sequence ID" value="QQP36708.1"/>
    <property type="molecule type" value="Genomic_DNA"/>
</dbReference>
<reference evidence="3" key="1">
    <citation type="submission" date="2021-01" db="EMBL/GenBank/DDBJ databases">
        <title>Caligus Genome Assembly.</title>
        <authorList>
            <person name="Gallardo-Escarate C."/>
        </authorList>
    </citation>
    <scope>NUCLEOTIDE SEQUENCE [LARGE SCALE GENOMIC DNA]</scope>
</reference>
<evidence type="ECO:0000313" key="3">
    <source>
        <dbReference type="Proteomes" id="UP000595437"/>
    </source>
</evidence>
<accession>A0A7T8GRZ8</accession>
<sequence>MFKFFESRRKEKAKAGSRNSSLEGTFALIKPDAFAKREEIVQIIRTEGFLIVAARVFTFSKITLAKCFGKAWVFLEQASIFFCLYDSIEL</sequence>
<keyword evidence="3" id="KW-1185">Reference proteome</keyword>
<feature type="region of interest" description="Disordered" evidence="1">
    <location>
        <begin position="1"/>
        <end position="20"/>
    </location>
</feature>
<name>A0A7T8GRZ8_CALRO</name>
<dbReference type="OrthoDB" id="1729737at2759"/>
<dbReference type="InterPro" id="IPR036850">
    <property type="entry name" value="NDK-like_dom_sf"/>
</dbReference>
<evidence type="ECO:0000313" key="2">
    <source>
        <dbReference type="EMBL" id="QQP36708.1"/>
    </source>
</evidence>
<dbReference type="Gene3D" id="3.30.70.141">
    <property type="entry name" value="Nucleoside diphosphate kinase-like domain"/>
    <property type="match status" value="1"/>
</dbReference>